<organism evidence="1 2">
    <name type="scientific">Nitrosomonas ureae</name>
    <dbReference type="NCBI Taxonomy" id="44577"/>
    <lineage>
        <taxon>Bacteria</taxon>
        <taxon>Pseudomonadati</taxon>
        <taxon>Pseudomonadota</taxon>
        <taxon>Betaproteobacteria</taxon>
        <taxon>Nitrosomonadales</taxon>
        <taxon>Nitrosomonadaceae</taxon>
        <taxon>Nitrosomonas</taxon>
    </lineage>
</organism>
<name>A0A1H9ATZ8_9PROT</name>
<evidence type="ECO:0000313" key="2">
    <source>
        <dbReference type="Proteomes" id="UP000181998"/>
    </source>
</evidence>
<proteinExistence type="predicted"/>
<accession>A0A1H9ATZ8</accession>
<sequence length="466" mass="52591">MKDDKQSTCEKLPVSVVQRKGIIRSAKPAHRTTSASEAVRCEGEVERDLTDALHQSVSSSQGTPLSNTVPYNCNNEYFKLLRFGVDSLYLSYQGELFPEVKERLTKLKQLAQHPEADQQAQAQYAIAGHIFEVKDKGSSIFPYVIEDGAFRISLSKTSKKTPMAYVKLSSRYLCSITPVEAEMHLRHILSELGALSSYAHVSRIDLCADFVSPENMESWGREAWITRGKKIDAPAINEKFTGWSIGLGGKISCPLYNKLIEIHTSGRTDLVPLWKEAGWQDGEPIWRVEFQLMRDVLAEHGLISLDSVLANLNGLWSYASTEWLRLTLPNPDDQTRSRWPIHPLWGYISSIDWETNLNTLSRSFQATRLPEDKRILALGISSMASYMAKYGITDFDEGLDHYLLALHQYLCACGEFDGLSGEDCLLEKVRLRGKEFNTILNINEAEQKNLEIQKAAKDYRKSSEGE</sequence>
<reference evidence="1 2" key="1">
    <citation type="submission" date="2016-10" db="EMBL/GenBank/DDBJ databases">
        <authorList>
            <person name="de Groot N.N."/>
        </authorList>
    </citation>
    <scope>NUCLEOTIDE SEQUENCE [LARGE SCALE GENOMIC DNA]</scope>
    <source>
        <strain evidence="1 2">Nm9</strain>
    </source>
</reference>
<protein>
    <recommendedName>
        <fullName evidence="3">Replication initiation factor</fullName>
    </recommendedName>
</protein>
<dbReference type="AlphaFoldDB" id="A0A1H9ATZ8"/>
<dbReference type="EMBL" id="FOFX01000005">
    <property type="protein sequence ID" value="SEP79957.1"/>
    <property type="molecule type" value="Genomic_DNA"/>
</dbReference>
<evidence type="ECO:0000313" key="1">
    <source>
        <dbReference type="EMBL" id="SEP79957.1"/>
    </source>
</evidence>
<evidence type="ECO:0008006" key="3">
    <source>
        <dbReference type="Google" id="ProtNLM"/>
    </source>
</evidence>
<gene>
    <name evidence="1" type="ORF">SAMN05421510_10054</name>
</gene>
<dbReference type="RefSeq" id="WP_074719762.1">
    <property type="nucleotide sequence ID" value="NZ_FOFX01000005.1"/>
</dbReference>
<dbReference type="Proteomes" id="UP000181998">
    <property type="component" value="Unassembled WGS sequence"/>
</dbReference>